<keyword evidence="3" id="KW-1185">Reference proteome</keyword>
<reference evidence="3" key="1">
    <citation type="submission" date="2017-09" db="EMBL/GenBank/DDBJ databases">
        <title>FDA dAtabase for Regulatory Grade micrObial Sequences (FDA-ARGOS): Supporting development and validation of Infectious Disease Dx tests.</title>
        <authorList>
            <person name="Minogue T."/>
            <person name="Wolcott M."/>
            <person name="Wasieloski L."/>
            <person name="Aguilar W."/>
            <person name="Moore D."/>
            <person name="Tallon L."/>
            <person name="Sadzewicz L."/>
            <person name="Ott S."/>
            <person name="Zhao X."/>
            <person name="Nagaraj S."/>
            <person name="Vavikolanu K."/>
            <person name="Aluvathingal J."/>
            <person name="Nadendla S."/>
            <person name="Sichtig H."/>
        </authorList>
    </citation>
    <scope>NUCLEOTIDE SEQUENCE [LARGE SCALE GENOMIC DNA]</scope>
    <source>
        <strain evidence="3">FDAARGOS_394</strain>
    </source>
</reference>
<organism evidence="2 3">
    <name type="scientific">Comamonas terrigena</name>
    <dbReference type="NCBI Taxonomy" id="32013"/>
    <lineage>
        <taxon>Bacteria</taxon>
        <taxon>Pseudomonadati</taxon>
        <taxon>Pseudomonadota</taxon>
        <taxon>Betaproteobacteria</taxon>
        <taxon>Burkholderiales</taxon>
        <taxon>Comamonadaceae</taxon>
        <taxon>Comamonas</taxon>
    </lineage>
</organism>
<evidence type="ECO:0000313" key="2">
    <source>
        <dbReference type="EMBL" id="PEH89571.1"/>
    </source>
</evidence>
<dbReference type="Proteomes" id="UP000220246">
    <property type="component" value="Unassembled WGS sequence"/>
</dbReference>
<dbReference type="EMBL" id="PDEA01000001">
    <property type="protein sequence ID" value="PEH89571.1"/>
    <property type="molecule type" value="Genomic_DNA"/>
</dbReference>
<gene>
    <name evidence="2" type="ORF">CRM82_14055</name>
</gene>
<dbReference type="GeneID" id="80801744"/>
<evidence type="ECO:0000256" key="1">
    <source>
        <dbReference type="SAM" id="SignalP"/>
    </source>
</evidence>
<sequence>MQSFAFRTPLLRTLGRMALCLLLATMGSALWAAEPPQACAPATVAAVARWAGVQGKLVSWDQPGGLIAAASCKAMPDAPDTTIAAIAFDNLLEGQTRGDGNKLQIIALVEAGQVVAAHRSQIEEDATTAVGRYDIDTARYHLRPGVRAFGTVFHSDALGSRCPDAAADNELTLWVREGGQLRPVLGTNLRGWVNIVGTPCILNEELSRSEEARLTVSVEKTSSHGFADLALTARIVQSEVHGDADEKTRQRRARTVLRYDGHSYGHDMFRTFWYPADLR</sequence>
<dbReference type="OrthoDB" id="7202514at2"/>
<accession>A0A2A7UWK8</accession>
<feature type="chain" id="PRO_5013264421" evidence="1">
    <location>
        <begin position="33"/>
        <end position="279"/>
    </location>
</feature>
<dbReference type="AlphaFoldDB" id="A0A2A7UWK8"/>
<comment type="caution">
    <text evidence="2">The sequence shown here is derived from an EMBL/GenBank/DDBJ whole genome shotgun (WGS) entry which is preliminary data.</text>
</comment>
<evidence type="ECO:0000313" key="3">
    <source>
        <dbReference type="Proteomes" id="UP000220246"/>
    </source>
</evidence>
<keyword evidence="1" id="KW-0732">Signal</keyword>
<name>A0A2A7UWK8_COMTR</name>
<proteinExistence type="predicted"/>
<feature type="signal peptide" evidence="1">
    <location>
        <begin position="1"/>
        <end position="32"/>
    </location>
</feature>
<dbReference type="RefSeq" id="WP_098066154.1">
    <property type="nucleotide sequence ID" value="NZ_DALZSI010000009.1"/>
</dbReference>
<protein>
    <submittedName>
        <fullName evidence="2">Multidrug ABC transporter ATPase</fullName>
    </submittedName>
</protein>